<dbReference type="AlphaFoldDB" id="A0A9W5LJG3"/>
<keyword evidence="2" id="KW-1185">Reference proteome</keyword>
<comment type="caution">
    <text evidence="1">The sequence shown here is derived from an EMBL/GenBank/DDBJ whole genome shotgun (WGS) entry which is preliminary data.</text>
</comment>
<reference evidence="1 2" key="1">
    <citation type="journal article" date="2014" name="Syst. Appl. Microbiol.">
        <title>Genomic insights into the taxonomic status of the three subspecies of Bacillus subtilis.</title>
        <authorList>
            <person name="Yi H."/>
            <person name="Chun J."/>
            <person name="Cha C.J."/>
        </authorList>
    </citation>
    <scope>NUCLEOTIDE SEQUENCE [LARGE SCALE GENOMIC DNA]</scope>
    <source>
        <strain evidence="1 2">KCTC 13429</strain>
    </source>
</reference>
<protein>
    <submittedName>
        <fullName evidence="1">Uncharacterized protein</fullName>
    </submittedName>
</protein>
<name>A0A9W5LJG3_9BACI</name>
<proteinExistence type="predicted"/>
<evidence type="ECO:0000313" key="1">
    <source>
        <dbReference type="EMBL" id="ELS61883.1"/>
    </source>
</evidence>
<gene>
    <name evidence="1" type="ORF">BSI_09620</name>
</gene>
<organism evidence="1 2">
    <name type="scientific">Bacillus inaquosorum KCTC 13429</name>
    <dbReference type="NCBI Taxonomy" id="1236548"/>
    <lineage>
        <taxon>Bacteria</taxon>
        <taxon>Bacillati</taxon>
        <taxon>Bacillota</taxon>
        <taxon>Bacilli</taxon>
        <taxon>Bacillales</taxon>
        <taxon>Bacillaceae</taxon>
        <taxon>Bacillus</taxon>
    </lineage>
</organism>
<dbReference type="RefSeq" id="WP_003236881.1">
    <property type="nucleotide sequence ID" value="NZ_AMXN01000002.1"/>
</dbReference>
<accession>A0A9W5LJG3</accession>
<sequence length="44" mass="5175">MNKEDVRMKKKKAGKRDGLLLDLLSEAADLLLFLPFRFLHKLFD</sequence>
<dbReference type="EMBL" id="AMXN01000002">
    <property type="protein sequence ID" value="ELS61883.1"/>
    <property type="molecule type" value="Genomic_DNA"/>
</dbReference>
<evidence type="ECO:0000313" key="2">
    <source>
        <dbReference type="Proteomes" id="UP000011182"/>
    </source>
</evidence>
<dbReference type="Proteomes" id="UP000011182">
    <property type="component" value="Unassembled WGS sequence"/>
</dbReference>